<gene>
    <name evidence="4" type="ORF">BACCOPRO_03577</name>
</gene>
<dbReference type="FunFam" id="2.40.420.20:FF:000005">
    <property type="entry name" value="Efflux transporter, RND family, MFP subunit"/>
    <property type="match status" value="1"/>
</dbReference>
<evidence type="ECO:0000259" key="2">
    <source>
        <dbReference type="Pfam" id="PF25944"/>
    </source>
</evidence>
<accession>S0FCP4</accession>
<dbReference type="STRING" id="547042.BACCOPRO_03577"/>
<evidence type="ECO:0000313" key="5">
    <source>
        <dbReference type="Proteomes" id="UP000014073"/>
    </source>
</evidence>
<reference evidence="4 5" key="1">
    <citation type="submission" date="2008-12" db="EMBL/GenBank/DDBJ databases">
        <authorList>
            <person name="Fulton L."/>
            <person name="Clifton S."/>
            <person name="Fulton B."/>
            <person name="Xu J."/>
            <person name="Minx P."/>
            <person name="Pepin K.H."/>
            <person name="Johnson M."/>
            <person name="Bhonagiri V."/>
            <person name="Nash W.E."/>
            <person name="Mardis E.R."/>
            <person name="Wilson R.K."/>
        </authorList>
    </citation>
    <scope>NUCLEOTIDE SEQUENCE [LARGE SCALE GENOMIC DNA]</scope>
    <source>
        <strain evidence="4 5">DSM 18228</strain>
    </source>
</reference>
<organism evidence="4 5">
    <name type="scientific">Phocaeicola coprophilus DSM 18228 = JCM 13818</name>
    <dbReference type="NCBI Taxonomy" id="547042"/>
    <lineage>
        <taxon>Bacteria</taxon>
        <taxon>Pseudomonadati</taxon>
        <taxon>Bacteroidota</taxon>
        <taxon>Bacteroidia</taxon>
        <taxon>Bacteroidales</taxon>
        <taxon>Bacteroidaceae</taxon>
        <taxon>Phocaeicola</taxon>
    </lineage>
</organism>
<name>S0FCP4_9BACT</name>
<sequence>MPPIQLQLNDNSIYDEPGKIESISGVIDKETGTVGVRAVFPNASRLLHSGASGKVLIPSSYKQCILIPQSATIKLQDKILVYKVVDGKAVSTLIKVAPVDDGKEYIVLDGLKAGDEIVAEGAGMVREGTQVK</sequence>
<dbReference type="Pfam" id="PF25989">
    <property type="entry name" value="YknX_C"/>
    <property type="match status" value="1"/>
</dbReference>
<feature type="domain" description="Multidrug resistance protein MdtA-like beta-barrel" evidence="2">
    <location>
        <begin position="3"/>
        <end position="51"/>
    </location>
</feature>
<comment type="caution">
    <text evidence="4">The sequence shown here is derived from an EMBL/GenBank/DDBJ whole genome shotgun (WGS) entry which is preliminary data.</text>
</comment>
<evidence type="ECO:0008006" key="6">
    <source>
        <dbReference type="Google" id="ProtNLM"/>
    </source>
</evidence>
<dbReference type="Proteomes" id="UP000014073">
    <property type="component" value="Unassembled WGS sequence"/>
</dbReference>
<dbReference type="PANTHER" id="PTHR30158:SF23">
    <property type="entry name" value="MULTIDRUG RESISTANCE PROTEIN MEXA"/>
    <property type="match status" value="1"/>
</dbReference>
<dbReference type="Gene3D" id="2.40.30.170">
    <property type="match status" value="1"/>
</dbReference>
<dbReference type="GO" id="GO:0046677">
    <property type="term" value="P:response to antibiotic"/>
    <property type="evidence" value="ECO:0007669"/>
    <property type="project" value="TreeGrafter"/>
</dbReference>
<evidence type="ECO:0000259" key="3">
    <source>
        <dbReference type="Pfam" id="PF25989"/>
    </source>
</evidence>
<dbReference type="InterPro" id="IPR058626">
    <property type="entry name" value="MdtA-like_b-barrel"/>
</dbReference>
<dbReference type="GO" id="GO:0022857">
    <property type="term" value="F:transmembrane transporter activity"/>
    <property type="evidence" value="ECO:0007669"/>
    <property type="project" value="InterPro"/>
</dbReference>
<comment type="similarity">
    <text evidence="1">Belongs to the membrane fusion protein (MFP) (TC 8.A.1) family.</text>
</comment>
<dbReference type="NCBIfam" id="TIGR01730">
    <property type="entry name" value="RND_mfp"/>
    <property type="match status" value="1"/>
</dbReference>
<evidence type="ECO:0000256" key="1">
    <source>
        <dbReference type="ARBA" id="ARBA00009477"/>
    </source>
</evidence>
<protein>
    <recommendedName>
        <fullName evidence="6">RND efflux pump membrane fusion protein barrel-sandwich domain-containing protein</fullName>
    </recommendedName>
</protein>
<dbReference type="PANTHER" id="PTHR30158">
    <property type="entry name" value="ACRA/E-RELATED COMPONENT OF DRUG EFFLUX TRANSPORTER"/>
    <property type="match status" value="1"/>
</dbReference>
<dbReference type="InterPro" id="IPR058637">
    <property type="entry name" value="YknX-like_C"/>
</dbReference>
<dbReference type="InterPro" id="IPR006143">
    <property type="entry name" value="RND_pump_MFP"/>
</dbReference>
<dbReference type="AlphaFoldDB" id="S0FCP4"/>
<evidence type="ECO:0000313" key="4">
    <source>
        <dbReference type="EMBL" id="EEF78054.1"/>
    </source>
</evidence>
<dbReference type="eggNOG" id="COG0845">
    <property type="taxonomic scope" value="Bacteria"/>
</dbReference>
<dbReference type="Gene3D" id="2.40.420.20">
    <property type="match status" value="1"/>
</dbReference>
<proteinExistence type="inferred from homology"/>
<dbReference type="HOGENOM" id="CLU_1912826_0_0_10"/>
<dbReference type="SUPFAM" id="SSF111369">
    <property type="entry name" value="HlyD-like secretion proteins"/>
    <property type="match status" value="1"/>
</dbReference>
<dbReference type="GO" id="GO:0005886">
    <property type="term" value="C:plasma membrane"/>
    <property type="evidence" value="ECO:0007669"/>
    <property type="project" value="TreeGrafter"/>
</dbReference>
<dbReference type="EMBL" id="ACBW01000222">
    <property type="protein sequence ID" value="EEF78054.1"/>
    <property type="molecule type" value="Genomic_DNA"/>
</dbReference>
<dbReference type="Pfam" id="PF25944">
    <property type="entry name" value="Beta-barrel_RND"/>
    <property type="match status" value="1"/>
</dbReference>
<keyword evidence="5" id="KW-1185">Reference proteome</keyword>
<feature type="domain" description="YknX-like C-terminal permuted SH3-like" evidence="3">
    <location>
        <begin position="67"/>
        <end position="132"/>
    </location>
</feature>